<feature type="compositionally biased region" description="Basic and acidic residues" evidence="6">
    <location>
        <begin position="986"/>
        <end position="997"/>
    </location>
</feature>
<dbReference type="InterPro" id="IPR029058">
    <property type="entry name" value="AB_hydrolase_fold"/>
</dbReference>
<feature type="transmembrane region" description="Helical" evidence="7">
    <location>
        <begin position="570"/>
        <end position="592"/>
    </location>
</feature>
<evidence type="ECO:0000256" key="2">
    <source>
        <dbReference type="ARBA" id="ARBA00009824"/>
    </source>
</evidence>
<dbReference type="Proteomes" id="UP000053611">
    <property type="component" value="Unassembled WGS sequence"/>
</dbReference>
<dbReference type="STRING" id="879819.A0A0J0XK63"/>
<dbReference type="GeneID" id="28981487"/>
<dbReference type="InterPro" id="IPR029024">
    <property type="entry name" value="TerB-like"/>
</dbReference>
<organism evidence="8 9">
    <name type="scientific">Cutaneotrichosporon oleaginosum</name>
    <dbReference type="NCBI Taxonomy" id="879819"/>
    <lineage>
        <taxon>Eukaryota</taxon>
        <taxon>Fungi</taxon>
        <taxon>Dikarya</taxon>
        <taxon>Basidiomycota</taxon>
        <taxon>Agaricomycotina</taxon>
        <taxon>Tremellomycetes</taxon>
        <taxon>Trichosporonales</taxon>
        <taxon>Trichosporonaceae</taxon>
        <taxon>Cutaneotrichosporon</taxon>
    </lineage>
</organism>
<dbReference type="AlphaFoldDB" id="A0A0J0XK63"/>
<dbReference type="GO" id="GO:0016020">
    <property type="term" value="C:membrane"/>
    <property type="evidence" value="ECO:0007669"/>
    <property type="project" value="UniProtKB-SubCell"/>
</dbReference>
<feature type="region of interest" description="Disordered" evidence="6">
    <location>
        <begin position="1064"/>
        <end position="1121"/>
    </location>
</feature>
<keyword evidence="5 7" id="KW-0472">Membrane</keyword>
<evidence type="ECO:0000256" key="3">
    <source>
        <dbReference type="ARBA" id="ARBA00022692"/>
    </source>
</evidence>
<evidence type="ECO:0000256" key="7">
    <source>
        <dbReference type="SAM" id="Phobius"/>
    </source>
</evidence>
<dbReference type="SUPFAM" id="SSF158682">
    <property type="entry name" value="TerB-like"/>
    <property type="match status" value="1"/>
</dbReference>
<feature type="region of interest" description="Disordered" evidence="6">
    <location>
        <begin position="1"/>
        <end position="38"/>
    </location>
</feature>
<feature type="compositionally biased region" description="Polar residues" evidence="6">
    <location>
        <begin position="315"/>
        <end position="325"/>
    </location>
</feature>
<feature type="region of interest" description="Disordered" evidence="6">
    <location>
        <begin position="272"/>
        <end position="473"/>
    </location>
</feature>
<gene>
    <name evidence="8" type="ORF">CC85DRAFT_261900</name>
</gene>
<feature type="compositionally biased region" description="Basic and acidic residues" evidence="6">
    <location>
        <begin position="407"/>
        <end position="437"/>
    </location>
</feature>
<sequence length="1241" mass="134445">MLPAPRAHNVAPPPKASTSGWADDLDDDDGWQDMPVVRSDDFTSDLDAIDDKRYGFRPPARLDVDEKEAAGVSNATGVRLELEPDQITTDSWREKAGVDEGEYTRLRLDEDNESEEVHMRTRYLFDEDKAMTPLSQMQATKELLTEGQRIAYVGLCQLIARRMVRDMGRGWEGTKEKARQAKMWKGKGRPHDVPVVESGSLWMLKIMARLYQHMELSPDEQRMIESLAEHGVDPADLVPALMATHTVKNPEFDPEAKRRADLKIEEDCLAAVPEEQEDDDPAPPYEEAVKTPPAHQPASPSPLPSPSHELPTSPIQQPRASTSTIRPMPSLFDDEGEVTSVPATKPPPRSTSLRPMPSLFDDDGDIGASSSPSPLPRSVEDEGDIAGDMHSASRSPRLSSDSPGLLEPRRSSDGRRSSEGRRSTDSRRSSAEHRRNTEAPTEQPEPPSKAVETTPKPEQAPLDGGEDFQAMPALPGVSTSLTAADEMVTLDIRWTVLCDLFLVLIADSVYDSRSRAFLERVANALGFVWLDIVRFENRVTDALEIEESVSQLEQGDVIESRKKRGKTRRYALMGAAAAGGALVIGLSAGLLAPVIGAGLGAALGVVGISGTAGFLTGVGGITMITTTGVLTGANIAGRGMAKRTREVRTFILRPLHNNKRVSCYITVGGFMAGKGDDVRLPFSVLDQIVGDVFSVLWEPEMMAEMGNAIAIISNEVLSSVGQQILAATIAGVLMSALQWPVLLAKLGYLIDNPWSNAMDRAKAAGLVLADVLIERHVGVRPTSLIGFSLGARVIFYALLELSRRGAYGIVQDVYLFGATFTANRQTWLDARSVVGGRFVNGFSTNDWMLGYLLRAATGGLQTVAGLRPVETVPGLENVEVTDLIHGHMSYRTVMPQLLARVGFPVTAEYFDEPDDPDLDPDIQERYIVQDEEEEEQRKQKKILGIFPRKNKGSRNNSGRSTPARKSGDVATSSATPAREADDDDDLPPREDHLPPREEEADLGEMPRASHDPRASGDSPKTSSDVPKISSPDPADEEAAVRHIPKTAGFDFAAIGKVLGKDLDVSKIDHNPTPPAEARSTSPLKVPERTESAPPPSASPASFSHPGAPRSNTANSFHGLPVEDDGDIAIMAQKHAAEKEAAASASLEMPSWDRPAWPVEDKKKAPSVFGFNAWASPASAQSGSYNQMGMRAAPPARPHPPDLMANPFANPFASNGDERSGAGATSRSGQPKRLEDALENPW</sequence>
<reference evidence="8 9" key="1">
    <citation type="submission" date="2015-03" db="EMBL/GenBank/DDBJ databases">
        <title>Genomics and transcriptomics of the oil-accumulating basidiomycete yeast T. oleaginosus allow insights into substrate utilization and the diverse evolutionary trajectories of mating systems in fungi.</title>
        <authorList>
            <consortium name="DOE Joint Genome Institute"/>
            <person name="Kourist R."/>
            <person name="Kracht O."/>
            <person name="Bracharz F."/>
            <person name="Lipzen A."/>
            <person name="Nolan M."/>
            <person name="Ohm R."/>
            <person name="Grigoriev I."/>
            <person name="Sun S."/>
            <person name="Heitman J."/>
            <person name="Bruck T."/>
            <person name="Nowrousian M."/>
        </authorList>
    </citation>
    <scope>NUCLEOTIDE SEQUENCE [LARGE SCALE GENOMIC DNA]</scope>
    <source>
        <strain evidence="8 9">IBC0246</strain>
    </source>
</reference>
<proteinExistence type="inferred from homology"/>
<evidence type="ECO:0000256" key="5">
    <source>
        <dbReference type="ARBA" id="ARBA00023136"/>
    </source>
</evidence>
<protein>
    <submittedName>
        <fullName evidence="8">DUF726-domain-containing protein</fullName>
    </submittedName>
</protein>
<evidence type="ECO:0000313" key="8">
    <source>
        <dbReference type="EMBL" id="KLT41481.1"/>
    </source>
</evidence>
<accession>A0A0J0XK63</accession>
<feature type="compositionally biased region" description="Low complexity" evidence="6">
    <location>
        <begin position="1098"/>
        <end position="1108"/>
    </location>
</feature>
<evidence type="ECO:0000256" key="6">
    <source>
        <dbReference type="SAM" id="MobiDB-lite"/>
    </source>
</evidence>
<keyword evidence="3 7" id="KW-0812">Transmembrane</keyword>
<dbReference type="SUPFAM" id="SSF53474">
    <property type="entry name" value="alpha/beta-Hydrolases"/>
    <property type="match status" value="1"/>
</dbReference>
<dbReference type="EMBL" id="KQ087217">
    <property type="protein sequence ID" value="KLT41481.1"/>
    <property type="molecule type" value="Genomic_DNA"/>
</dbReference>
<feature type="region of interest" description="Disordered" evidence="6">
    <location>
        <begin position="1179"/>
        <end position="1241"/>
    </location>
</feature>
<keyword evidence="9" id="KW-1185">Reference proteome</keyword>
<keyword evidence="4 7" id="KW-1133">Transmembrane helix</keyword>
<comment type="similarity">
    <text evidence="2">Belongs to the TMCO4 family.</text>
</comment>
<dbReference type="RefSeq" id="XP_018277972.1">
    <property type="nucleotide sequence ID" value="XM_018420884.1"/>
</dbReference>
<evidence type="ECO:0000256" key="1">
    <source>
        <dbReference type="ARBA" id="ARBA00004141"/>
    </source>
</evidence>
<evidence type="ECO:0000256" key="4">
    <source>
        <dbReference type="ARBA" id="ARBA00022989"/>
    </source>
</evidence>
<feature type="compositionally biased region" description="Low complexity" evidence="6">
    <location>
        <begin position="392"/>
        <end position="406"/>
    </location>
</feature>
<dbReference type="OrthoDB" id="277931at2759"/>
<dbReference type="InterPro" id="IPR007941">
    <property type="entry name" value="DUF726"/>
</dbReference>
<dbReference type="PANTHER" id="PTHR17920:SF3">
    <property type="entry name" value="TRANSMEMBRANE AND COILED-COIL DOMAIN-CONTAINING PROTEIN 4"/>
    <property type="match status" value="1"/>
</dbReference>
<feature type="region of interest" description="Disordered" evidence="6">
    <location>
        <begin position="929"/>
        <end position="1049"/>
    </location>
</feature>
<evidence type="ECO:0000313" key="9">
    <source>
        <dbReference type="Proteomes" id="UP000053611"/>
    </source>
</evidence>
<dbReference type="PANTHER" id="PTHR17920">
    <property type="entry name" value="TRANSMEMBRANE AND COILED-COIL DOMAIN-CONTAINING PROTEIN 4 TMCO4"/>
    <property type="match status" value="1"/>
</dbReference>
<comment type="subcellular location">
    <subcellularLocation>
        <location evidence="1">Membrane</location>
        <topology evidence="1">Multi-pass membrane protein</topology>
    </subcellularLocation>
</comment>
<dbReference type="Pfam" id="PF05277">
    <property type="entry name" value="DUF726"/>
    <property type="match status" value="1"/>
</dbReference>
<name>A0A0J0XK63_9TREE</name>